<keyword evidence="3" id="KW-1185">Reference proteome</keyword>
<dbReference type="RefSeq" id="WP_133819275.1">
    <property type="nucleotide sequence ID" value="NZ_SNZH01000008.1"/>
</dbReference>
<feature type="transmembrane region" description="Helical" evidence="1">
    <location>
        <begin position="252"/>
        <end position="272"/>
    </location>
</feature>
<evidence type="ECO:0000313" key="3">
    <source>
        <dbReference type="Proteomes" id="UP000295293"/>
    </source>
</evidence>
<proteinExistence type="predicted"/>
<name>A0A4R6YUW8_9GAMM</name>
<feature type="transmembrane region" description="Helical" evidence="1">
    <location>
        <begin position="152"/>
        <end position="169"/>
    </location>
</feature>
<comment type="caution">
    <text evidence="2">The sequence shown here is derived from an EMBL/GenBank/DDBJ whole genome shotgun (WGS) entry which is preliminary data.</text>
</comment>
<keyword evidence="1" id="KW-1133">Transmembrane helix</keyword>
<reference evidence="2 3" key="1">
    <citation type="submission" date="2019-03" db="EMBL/GenBank/DDBJ databases">
        <title>Genomic Encyclopedia of Type Strains, Phase IV (KMG-IV): sequencing the most valuable type-strain genomes for metagenomic binning, comparative biology and taxonomic classification.</title>
        <authorList>
            <person name="Goeker M."/>
        </authorList>
    </citation>
    <scope>NUCLEOTIDE SEQUENCE [LARGE SCALE GENOMIC DNA]</scope>
    <source>
        <strain evidence="2 3">DSM 21667</strain>
    </source>
</reference>
<dbReference type="EMBL" id="SNZH01000008">
    <property type="protein sequence ID" value="TDR42451.1"/>
    <property type="molecule type" value="Genomic_DNA"/>
</dbReference>
<feature type="transmembrane region" description="Helical" evidence="1">
    <location>
        <begin position="119"/>
        <end position="140"/>
    </location>
</feature>
<dbReference type="OrthoDB" id="9759690at2"/>
<protein>
    <recommendedName>
        <fullName evidence="4">Peptide zinc metalloprotease protein</fullName>
    </recommendedName>
</protein>
<dbReference type="Proteomes" id="UP000295293">
    <property type="component" value="Unassembled WGS sequence"/>
</dbReference>
<accession>A0A4R6YUW8</accession>
<evidence type="ECO:0000256" key="1">
    <source>
        <dbReference type="SAM" id="Phobius"/>
    </source>
</evidence>
<sequence>MQDSAPQVLAYSVQPDGDDFIIGSVARGSFLSVPAEVVEILRAFEAGHGPEQVRRDYLQKHGETPDLDDLVQVLTAHGILADPAAAGVADAAPAKPAKRYHFEWITPPVARLVWNRYTLGLMALTVAAALLVLLWQPALLPGWRAFYFPQDTASQVLGLMLLGMASTFLHEMGHLTAARAAGVSCRFSIGNQLWFVVWYTEMNGIWALPRNRRYLPILAGPLVDLVSAALIVLLLAAAAHYAWPLPALTRNILSALLFLYIVRIIWQCYFFVRTDFYYAFSNLLGCKRLMQDTEDWLRNRWARLRGRAEKVDQAGLPAHERRMLPGYAAIWLLGRSVALSMLLFVQLPLLLSYLLLLFESTTAPAGSQGSSASALLAGLLFSTLLLAGLAMWVRQLMLRKG</sequence>
<feature type="transmembrane region" description="Helical" evidence="1">
    <location>
        <begin position="329"/>
        <end position="354"/>
    </location>
</feature>
<keyword evidence="1" id="KW-0812">Transmembrane</keyword>
<evidence type="ECO:0000313" key="2">
    <source>
        <dbReference type="EMBL" id="TDR42451.1"/>
    </source>
</evidence>
<dbReference type="AlphaFoldDB" id="A0A4R6YUW8"/>
<feature type="transmembrane region" description="Helical" evidence="1">
    <location>
        <begin position="374"/>
        <end position="393"/>
    </location>
</feature>
<keyword evidence="1" id="KW-0472">Membrane</keyword>
<gene>
    <name evidence="2" type="ORF">DFR29_10834</name>
</gene>
<feature type="transmembrane region" description="Helical" evidence="1">
    <location>
        <begin position="214"/>
        <end position="240"/>
    </location>
</feature>
<evidence type="ECO:0008006" key="4">
    <source>
        <dbReference type="Google" id="ProtNLM"/>
    </source>
</evidence>
<organism evidence="2 3">
    <name type="scientific">Tahibacter aquaticus</name>
    <dbReference type="NCBI Taxonomy" id="520092"/>
    <lineage>
        <taxon>Bacteria</taxon>
        <taxon>Pseudomonadati</taxon>
        <taxon>Pseudomonadota</taxon>
        <taxon>Gammaproteobacteria</taxon>
        <taxon>Lysobacterales</taxon>
        <taxon>Rhodanobacteraceae</taxon>
        <taxon>Tahibacter</taxon>
    </lineage>
</organism>